<accession>A0ACA9P4B9</accession>
<dbReference type="Proteomes" id="UP000789860">
    <property type="component" value="Unassembled WGS sequence"/>
</dbReference>
<keyword evidence="2" id="KW-1185">Reference proteome</keyword>
<protein>
    <submittedName>
        <fullName evidence="1">1098_t:CDS:1</fullName>
    </submittedName>
</protein>
<feature type="non-terminal residue" evidence="1">
    <location>
        <position position="1"/>
    </location>
</feature>
<dbReference type="EMBL" id="CAJVPM010033201">
    <property type="protein sequence ID" value="CAG8684786.1"/>
    <property type="molecule type" value="Genomic_DNA"/>
</dbReference>
<name>A0ACA9P4B9_9GLOM</name>
<proteinExistence type="predicted"/>
<reference evidence="1" key="1">
    <citation type="submission" date="2021-06" db="EMBL/GenBank/DDBJ databases">
        <authorList>
            <person name="Kallberg Y."/>
            <person name="Tangrot J."/>
            <person name="Rosling A."/>
        </authorList>
    </citation>
    <scope>NUCLEOTIDE SEQUENCE</scope>
    <source>
        <strain evidence="1">AU212A</strain>
    </source>
</reference>
<evidence type="ECO:0000313" key="1">
    <source>
        <dbReference type="EMBL" id="CAG8684786.1"/>
    </source>
</evidence>
<evidence type="ECO:0000313" key="2">
    <source>
        <dbReference type="Proteomes" id="UP000789860"/>
    </source>
</evidence>
<comment type="caution">
    <text evidence="1">The sequence shown here is derived from an EMBL/GenBank/DDBJ whole genome shotgun (WGS) entry which is preliminary data.</text>
</comment>
<sequence>EDLVFKANLYDELSEILSAFLNKSQNKMNDDPKQNENHIMNSISTKHKTHPPKRLKSVIEQDSNKHNYALKDKSSNIINNDTSSDSKLIGDSKGYKCEKYKQLGHYTKTCTRE</sequence>
<gene>
    <name evidence="1" type="ORF">SCALOS_LOCUS9867</name>
</gene>
<organism evidence="1 2">
    <name type="scientific">Scutellospora calospora</name>
    <dbReference type="NCBI Taxonomy" id="85575"/>
    <lineage>
        <taxon>Eukaryota</taxon>
        <taxon>Fungi</taxon>
        <taxon>Fungi incertae sedis</taxon>
        <taxon>Mucoromycota</taxon>
        <taxon>Glomeromycotina</taxon>
        <taxon>Glomeromycetes</taxon>
        <taxon>Diversisporales</taxon>
        <taxon>Gigasporaceae</taxon>
        <taxon>Scutellospora</taxon>
    </lineage>
</organism>